<dbReference type="InterPro" id="IPR025392">
    <property type="entry name" value="DUF4124"/>
</dbReference>
<reference evidence="3" key="2">
    <citation type="submission" date="2018-01" db="EMBL/GenBank/DDBJ databases">
        <title>FDA dAtabase for Regulatory Grade micrObial Sequences (FDA-ARGOS): Supporting development and validation of Infectious Disease Dx tests.</title>
        <authorList>
            <person name="Hoffmann M."/>
            <person name="Allard M."/>
            <person name="Evans P."/>
            <person name="Brown E."/>
            <person name="Tallon L."/>
            <person name="Sadzewicz L."/>
            <person name="Sengamalay N."/>
            <person name="Ott S."/>
            <person name="Godinez A."/>
            <person name="Nagaraj S."/>
            <person name="Vyas G."/>
            <person name="Aluvathingal J."/>
            <person name="Nadendla S."/>
            <person name="Geyer C."/>
            <person name="Sichtig H."/>
        </authorList>
    </citation>
    <scope>NUCLEOTIDE SEQUENCE</scope>
    <source>
        <strain evidence="3">ATCC 33809</strain>
    </source>
</reference>
<gene>
    <name evidence="3" type="ORF">AL536_21205</name>
    <name evidence="4" type="ORF">NCTC11327_00013</name>
</gene>
<dbReference type="KEGG" id="vfl:AL536_21205"/>
<feature type="domain" description="DUF4124" evidence="2">
    <location>
        <begin position="19"/>
        <end position="61"/>
    </location>
</feature>
<accession>A0AAX2LKE9</accession>
<evidence type="ECO:0000313" key="6">
    <source>
        <dbReference type="Proteomes" id="UP000254626"/>
    </source>
</evidence>
<dbReference type="Pfam" id="PF13511">
    <property type="entry name" value="DUF4124"/>
    <property type="match status" value="1"/>
</dbReference>
<proteinExistence type="predicted"/>
<reference evidence="4 6" key="3">
    <citation type="submission" date="2018-06" db="EMBL/GenBank/DDBJ databases">
        <authorList>
            <consortium name="Pathogen Informatics"/>
            <person name="Doyle S."/>
        </authorList>
    </citation>
    <scope>NUCLEOTIDE SEQUENCE [LARGE SCALE GENOMIC DNA]</scope>
    <source>
        <strain evidence="4 6">NCTC11327</strain>
    </source>
</reference>
<dbReference type="Proteomes" id="UP000254626">
    <property type="component" value="Unassembled WGS sequence"/>
</dbReference>
<dbReference type="EMBL" id="UHIP01000001">
    <property type="protein sequence ID" value="SUP18692.1"/>
    <property type="molecule type" value="Genomic_DNA"/>
</dbReference>
<evidence type="ECO:0000259" key="2">
    <source>
        <dbReference type="Pfam" id="PF13511"/>
    </source>
</evidence>
<feature type="signal peptide" evidence="1">
    <location>
        <begin position="1"/>
        <end position="21"/>
    </location>
</feature>
<keyword evidence="5" id="KW-1185">Reference proteome</keyword>
<protein>
    <submittedName>
        <fullName evidence="3">DUF4124 domain-containing protein</fullName>
    </submittedName>
    <submittedName>
        <fullName evidence="4">Nitrogen regulation protein NR</fullName>
    </submittedName>
</protein>
<evidence type="ECO:0000313" key="3">
    <source>
        <dbReference type="EMBL" id="AMF95854.1"/>
    </source>
</evidence>
<evidence type="ECO:0000313" key="5">
    <source>
        <dbReference type="Proteomes" id="UP000057088"/>
    </source>
</evidence>
<keyword evidence="1" id="KW-0732">Signal</keyword>
<dbReference type="RefSeq" id="WP_061057123.1">
    <property type="nucleotide sequence ID" value="NZ_CABLBX010000007.1"/>
</dbReference>
<sequence length="176" mass="19255">MKRFSGLCLSLLLIVPQWLYAQSVYTWEDEHGVVHFSDAPADTQAQTLQLPDYDASAPEPSYEAAQPIDLPAPKANKATPVALQIHLTSPQPDQTIRNNQGQITVAAELNRSLGVSEHLQLVMDGKPYGAPSTKTVWELKNIERGSHTFSIQAFGNGKVIASSLFVTVHLHRASVN</sequence>
<dbReference type="AlphaFoldDB" id="A0AAX2LKE9"/>
<evidence type="ECO:0000256" key="1">
    <source>
        <dbReference type="SAM" id="SignalP"/>
    </source>
</evidence>
<name>A0AAX2LKE9_VIBFL</name>
<evidence type="ECO:0000313" key="4">
    <source>
        <dbReference type="EMBL" id="SUP18692.1"/>
    </source>
</evidence>
<dbReference type="EMBL" id="CP014035">
    <property type="protein sequence ID" value="AMF95854.1"/>
    <property type="molecule type" value="Genomic_DNA"/>
</dbReference>
<dbReference type="Proteomes" id="UP000057088">
    <property type="component" value="Chromosome 2"/>
</dbReference>
<dbReference type="GeneID" id="29386935"/>
<feature type="chain" id="PRO_5043813682" evidence="1">
    <location>
        <begin position="22"/>
        <end position="176"/>
    </location>
</feature>
<organism evidence="4 6">
    <name type="scientific">Vibrio fluvialis</name>
    <dbReference type="NCBI Taxonomy" id="676"/>
    <lineage>
        <taxon>Bacteria</taxon>
        <taxon>Pseudomonadati</taxon>
        <taxon>Pseudomonadota</taxon>
        <taxon>Gammaproteobacteria</taxon>
        <taxon>Vibrionales</taxon>
        <taxon>Vibrionaceae</taxon>
        <taxon>Vibrio</taxon>
    </lineage>
</organism>
<reference evidence="5" key="1">
    <citation type="submission" date="2015-12" db="EMBL/GenBank/DDBJ databases">
        <title>FDA dAtabase for Regulatory Grade micrObial Sequences (FDA-ARGOS): Supporting development and validation of Infectious Disease Dx tests.</title>
        <authorList>
            <person name="Hoffmann M."/>
            <person name="Allard M."/>
            <person name="Evans P."/>
            <person name="Brown E."/>
            <person name="Tallon L.J."/>
            <person name="Sadzewicz L."/>
            <person name="Sengamalay N."/>
            <person name="Ott S."/>
            <person name="Godinez A."/>
            <person name="Nagaraj S."/>
            <person name="Vyas G."/>
            <person name="Aluvathingal J."/>
            <person name="Nadendla S."/>
            <person name="Geyer C."/>
            <person name="Sichtig H."/>
        </authorList>
    </citation>
    <scope>NUCLEOTIDE SEQUENCE [LARGE SCALE GENOMIC DNA]</scope>
    <source>
        <strain evidence="5">ATCC 33809</strain>
    </source>
</reference>